<accession>A0A9Q8X2K7</accession>
<dbReference type="GO" id="GO:0097347">
    <property type="term" value="C:TAM protein secretion complex"/>
    <property type="evidence" value="ECO:0007669"/>
    <property type="project" value="TreeGrafter"/>
</dbReference>
<evidence type="ECO:0000256" key="1">
    <source>
        <dbReference type="ARBA" id="ARBA00004167"/>
    </source>
</evidence>
<feature type="domain" description="Translocation and assembly module TamB C-terminal" evidence="5">
    <location>
        <begin position="903"/>
        <end position="1256"/>
    </location>
</feature>
<name>A0A9Q8X2K7_9ENTR</name>
<dbReference type="EMBL" id="CP097753">
    <property type="protein sequence ID" value="URJ28084.1"/>
    <property type="molecule type" value="Genomic_DNA"/>
</dbReference>
<dbReference type="InterPro" id="IPR007452">
    <property type="entry name" value="TamB_C"/>
</dbReference>
<evidence type="ECO:0000259" key="5">
    <source>
        <dbReference type="Pfam" id="PF04357"/>
    </source>
</evidence>
<evidence type="ECO:0000313" key="6">
    <source>
        <dbReference type="EMBL" id="URJ28084.1"/>
    </source>
</evidence>
<keyword evidence="2" id="KW-0812">Transmembrane</keyword>
<comment type="subcellular location">
    <subcellularLocation>
        <location evidence="1">Membrane</location>
        <topology evidence="1">Single-pass membrane protein</topology>
    </subcellularLocation>
</comment>
<sequence>MFLLGTNTGTYLTLTGIAYYIPGLTFDSVSGTWGNFNITHIVYKTPIGIIDIDQCNILLNLKYIWNKQIYIDHLFLKNIFIKITKVDTKNQENEKYKKIKIENIFSFPFPIILKKVILNNTHIISKNIIFKLKTLDTGLTFQDNLLTVLPVCIKGAVLNVSNINMSNMKTNIINMYKHSNQWNIKCLLKSLSSTLSVTLSSFKIPIDLVLKDVKGEDVYIFDNYRNYYTINHFCFRTYLHDQAASLKLNIKLPYGYFNAIGNVIFKEYYPINVTADYIVYNISSTNNSSNKIKNQNISKIKLILTGELYNDICLRCDFLGIVSAVHVLLKINMMKFGIPIGISVVGRKIPLSFLGMDNYLIEDINLRLNGEIRSYYIQVILQLSSIKFSVAHVIVNAHGDTNSCTVSKLKATMSDGNLNMQGVINWTNMISWNSVFLLNKVNFFQKWFKNPIKLSGNIVTQGRLYSNAWDIRVSDLNLNGSVSNSNISCTGALYSNSLGEWQVPALLIKWGTNALEIQGDLKKNSVLKATLSAPDCNVIIPGLSGSVYGKFKLYGPIRCLRLLSNVDVFSLNWKEKNLNISKIMINSDICRDDITQSNLFLQADKIRCRFLSLRQIIMQGKGNIKQHYLNLTACDDVLSGEIKLCGNLDLFNKTWHSRVNKTSIMTPMGTWKLMQDIVLTYQYLTQKIIFDSHYWEIINYTIPISNGLKTNFLNKIDGLLKSFNIVSLKILFPELINIHTVRISFSNCYWVAGERLPKGTILFSGKQCNIQSSMEDKEINSIKINKITVKIILMQAISYCKWFINFGNYDQNYGSFKITELHNTSKITGNIQIKNTLLFPFCRALISLKEPISGLLNLNIHFYGYAHHLKIYGSAQLQNFDINKPDTPFFIKNGQLFIRFFGDHAILNGTMNTDNGSKLNLNGDIVNFNFIRNMRAFFRIWGNQVYFCISPKIKMKISPNITCMLTSEKIHLRGNIEIPWAHIEVKERSKNIVRASSEEILLDDNFEPILDKSKNLCISIYSNITVSLGNDVNFNGLGLRTKLKGNLEIGYNRNNLLLTGHIDMLSGYFQIYGQNLTIKKGHLLFSGSINQPYLDIEAICNPSNIRNSNIVSIRITGIFDQPKLEVFSTSSLFSPQEIVPYLLGDNRNFILFNTDASVITSFLIGASVKNSEQFINKIGKIFGVQDLALNTQDIIGTTPLVAISGYIAPGLQIKYGISIFDLLTTITVRYCLCSQLYLEATSGSNQAIDLLYKFDF</sequence>
<dbReference type="GO" id="GO:0005886">
    <property type="term" value="C:plasma membrane"/>
    <property type="evidence" value="ECO:0007669"/>
    <property type="project" value="InterPro"/>
</dbReference>
<keyword evidence="3" id="KW-1133">Transmembrane helix</keyword>
<evidence type="ECO:0000256" key="2">
    <source>
        <dbReference type="ARBA" id="ARBA00022692"/>
    </source>
</evidence>
<organism evidence="6 7">
    <name type="scientific">Candidatus Blochmannia vicinus</name>
    <name type="common">nom. nud.</name>
    <dbReference type="NCBI Taxonomy" id="251540"/>
    <lineage>
        <taxon>Bacteria</taxon>
        <taxon>Pseudomonadati</taxon>
        <taxon>Pseudomonadota</taxon>
        <taxon>Gammaproteobacteria</taxon>
        <taxon>Enterobacterales</taxon>
        <taxon>Enterobacteriaceae</taxon>
        <taxon>ant endosymbionts</taxon>
        <taxon>Candidatus Blochmanniella</taxon>
    </lineage>
</organism>
<dbReference type="RefSeq" id="WP_250248486.1">
    <property type="nucleotide sequence ID" value="NZ_CP097753.1"/>
</dbReference>
<proteinExistence type="predicted"/>
<dbReference type="Pfam" id="PF04357">
    <property type="entry name" value="TamB"/>
    <property type="match status" value="1"/>
</dbReference>
<dbReference type="GO" id="GO:0009306">
    <property type="term" value="P:protein secretion"/>
    <property type="evidence" value="ECO:0007669"/>
    <property type="project" value="InterPro"/>
</dbReference>
<dbReference type="PANTHER" id="PTHR36985">
    <property type="entry name" value="TRANSLOCATION AND ASSEMBLY MODULE SUBUNIT TAMB"/>
    <property type="match status" value="1"/>
</dbReference>
<dbReference type="PANTHER" id="PTHR36985:SF1">
    <property type="entry name" value="TRANSLOCATION AND ASSEMBLY MODULE SUBUNIT TAMB"/>
    <property type="match status" value="1"/>
</dbReference>
<evidence type="ECO:0000313" key="7">
    <source>
        <dbReference type="Proteomes" id="UP001056209"/>
    </source>
</evidence>
<reference evidence="6" key="1">
    <citation type="submission" date="2022-05" db="EMBL/GenBank/DDBJ databases">
        <title>Impact of host demography and evolutionary history on endosymbiont molecular evolution: a test in carpenter ants (Genus Camponotus) and their Blochmannia endosymbionts.</title>
        <authorList>
            <person name="Manthey J.D."/>
            <person name="Giron J.C."/>
            <person name="Hruska J.P."/>
        </authorList>
    </citation>
    <scope>NUCLEOTIDE SEQUENCE</scope>
    <source>
        <strain evidence="6">C-039</strain>
    </source>
</reference>
<protein>
    <submittedName>
        <fullName evidence="6">Translocation/assembly module TamB domain-containing protein</fullName>
    </submittedName>
</protein>
<evidence type="ECO:0000256" key="4">
    <source>
        <dbReference type="ARBA" id="ARBA00023136"/>
    </source>
</evidence>
<dbReference type="Proteomes" id="UP001056209">
    <property type="component" value="Chromosome"/>
</dbReference>
<dbReference type="AlphaFoldDB" id="A0A9Q8X2K7"/>
<evidence type="ECO:0000256" key="3">
    <source>
        <dbReference type="ARBA" id="ARBA00022989"/>
    </source>
</evidence>
<gene>
    <name evidence="6" type="ORF">M9393_02800</name>
</gene>
<keyword evidence="4" id="KW-0472">Membrane</keyword>